<proteinExistence type="inferred from homology"/>
<dbReference type="RefSeq" id="WP_161006143.1">
    <property type="nucleotide sequence ID" value="NZ_WWCN01000004.1"/>
</dbReference>
<dbReference type="InterPro" id="IPR000524">
    <property type="entry name" value="Tscrpt_reg_HTH_GntR"/>
</dbReference>
<dbReference type="InterPro" id="IPR015421">
    <property type="entry name" value="PyrdxlP-dep_Trfase_major"/>
</dbReference>
<dbReference type="Pfam" id="PF00392">
    <property type="entry name" value="GntR"/>
    <property type="match status" value="1"/>
</dbReference>
<dbReference type="PROSITE" id="PS50949">
    <property type="entry name" value="HTH_GNTR"/>
    <property type="match status" value="1"/>
</dbReference>
<dbReference type="CDD" id="cd00609">
    <property type="entry name" value="AAT_like"/>
    <property type="match status" value="1"/>
</dbReference>
<keyword evidence="7" id="KW-0808">Transferase</keyword>
<evidence type="ECO:0000256" key="4">
    <source>
        <dbReference type="ARBA" id="ARBA00023125"/>
    </source>
</evidence>
<organism evidence="7 8">
    <name type="scientific">Duganella flavida</name>
    <dbReference type="NCBI Taxonomy" id="2692175"/>
    <lineage>
        <taxon>Bacteria</taxon>
        <taxon>Pseudomonadati</taxon>
        <taxon>Pseudomonadota</taxon>
        <taxon>Betaproteobacteria</taxon>
        <taxon>Burkholderiales</taxon>
        <taxon>Oxalobacteraceae</taxon>
        <taxon>Telluria group</taxon>
        <taxon>Duganella</taxon>
    </lineage>
</organism>
<name>A0A6L8K6Q7_9BURK</name>
<dbReference type="GO" id="GO:0003700">
    <property type="term" value="F:DNA-binding transcription factor activity"/>
    <property type="evidence" value="ECO:0007669"/>
    <property type="project" value="InterPro"/>
</dbReference>
<dbReference type="PANTHER" id="PTHR46577">
    <property type="entry name" value="HTH-TYPE TRANSCRIPTIONAL REGULATORY PROTEIN GABR"/>
    <property type="match status" value="1"/>
</dbReference>
<dbReference type="InterPro" id="IPR036388">
    <property type="entry name" value="WH-like_DNA-bd_sf"/>
</dbReference>
<dbReference type="Gene3D" id="3.40.640.10">
    <property type="entry name" value="Type I PLP-dependent aspartate aminotransferase-like (Major domain)"/>
    <property type="match status" value="1"/>
</dbReference>
<dbReference type="AlphaFoldDB" id="A0A6L8K6Q7"/>
<dbReference type="InterPro" id="IPR015424">
    <property type="entry name" value="PyrdxlP-dep_Trfase"/>
</dbReference>
<dbReference type="InterPro" id="IPR036390">
    <property type="entry name" value="WH_DNA-bd_sf"/>
</dbReference>
<keyword evidence="5" id="KW-0804">Transcription</keyword>
<dbReference type="GO" id="GO:0003677">
    <property type="term" value="F:DNA binding"/>
    <property type="evidence" value="ECO:0007669"/>
    <property type="project" value="UniProtKB-KW"/>
</dbReference>
<feature type="domain" description="HTH gntR-type" evidence="6">
    <location>
        <begin position="11"/>
        <end position="79"/>
    </location>
</feature>
<dbReference type="GO" id="GO:0008483">
    <property type="term" value="F:transaminase activity"/>
    <property type="evidence" value="ECO:0007669"/>
    <property type="project" value="UniProtKB-KW"/>
</dbReference>
<evidence type="ECO:0000256" key="3">
    <source>
        <dbReference type="ARBA" id="ARBA00023015"/>
    </source>
</evidence>
<keyword evidence="3" id="KW-0805">Transcription regulation</keyword>
<protein>
    <submittedName>
        <fullName evidence="7">Aminotransferase class I/II-fold pyridoxal phosphate-dependent enzyme</fullName>
    </submittedName>
</protein>
<dbReference type="Proteomes" id="UP000479335">
    <property type="component" value="Unassembled WGS sequence"/>
</dbReference>
<evidence type="ECO:0000256" key="2">
    <source>
        <dbReference type="ARBA" id="ARBA00022898"/>
    </source>
</evidence>
<dbReference type="SMART" id="SM00345">
    <property type="entry name" value="HTH_GNTR"/>
    <property type="match status" value="1"/>
</dbReference>
<accession>A0A6L8K6Q7</accession>
<evidence type="ECO:0000313" key="7">
    <source>
        <dbReference type="EMBL" id="MYM22645.1"/>
    </source>
</evidence>
<dbReference type="SUPFAM" id="SSF46785">
    <property type="entry name" value="Winged helix' DNA-binding domain"/>
    <property type="match status" value="1"/>
</dbReference>
<keyword evidence="8" id="KW-1185">Reference proteome</keyword>
<dbReference type="EMBL" id="WWCN01000004">
    <property type="protein sequence ID" value="MYM22645.1"/>
    <property type="molecule type" value="Genomic_DNA"/>
</dbReference>
<dbReference type="InterPro" id="IPR004839">
    <property type="entry name" value="Aminotransferase_I/II_large"/>
</dbReference>
<dbReference type="CDD" id="cd07377">
    <property type="entry name" value="WHTH_GntR"/>
    <property type="match status" value="1"/>
</dbReference>
<evidence type="ECO:0000259" key="6">
    <source>
        <dbReference type="PROSITE" id="PS50949"/>
    </source>
</evidence>
<evidence type="ECO:0000256" key="1">
    <source>
        <dbReference type="ARBA" id="ARBA00005384"/>
    </source>
</evidence>
<dbReference type="GO" id="GO:0030170">
    <property type="term" value="F:pyridoxal phosphate binding"/>
    <property type="evidence" value="ECO:0007669"/>
    <property type="project" value="InterPro"/>
</dbReference>
<gene>
    <name evidence="7" type="ORF">GTP46_08300</name>
</gene>
<sequence>MELHILIKGERDISGQIYTQIYEAIESGRLVQDQQIPPSRLLAKQLGVARKSVADAYNRLTYDKKIVGYVGRGTFVSGAAAAPTLPHIEAGKAVMGSLKKWGEHADMTPLETAYRCAVDFAGGEPSAHHFYQDEWRSCVLHGLRQCTAKRGKYGETAGVKQLREALIRHAAFSRGVIATPEQMVITNGAQQALDLIGRIVIEPGTCVAMEEPGYPGARLLFTSLGARVVGVRVDSEGIDVDAIPEQAKLIYVTPAHQFPLGMPMSEARRQALLEKANRIGAIIIEDDYDSEFRYSGQVTNSLQSMDKFGVVVFVGTMSKVMFPEMRIGYLIAPPAIAKAAVMVKRLTDWHSNTMVQYALAKFIADGNLLRHVRRVQTIYAQRREKIQAVFGTALAQWFELLPTNAGFHMVALAKRDINIGELIARARADNIGLYSLRDFYYEAAPPAGLFLGYGSVDANAIEPALIEVRNILRAMLWQQKT</sequence>
<dbReference type="SUPFAM" id="SSF53383">
    <property type="entry name" value="PLP-dependent transferases"/>
    <property type="match status" value="1"/>
</dbReference>
<dbReference type="InterPro" id="IPR051446">
    <property type="entry name" value="HTH_trans_reg/aminotransferase"/>
</dbReference>
<dbReference type="Gene3D" id="1.10.10.10">
    <property type="entry name" value="Winged helix-like DNA-binding domain superfamily/Winged helix DNA-binding domain"/>
    <property type="match status" value="1"/>
</dbReference>
<dbReference type="Pfam" id="PF00155">
    <property type="entry name" value="Aminotran_1_2"/>
    <property type="match status" value="1"/>
</dbReference>
<reference evidence="7 8" key="1">
    <citation type="submission" date="2019-12" db="EMBL/GenBank/DDBJ databases">
        <title>Novel species isolated from a subtropical stream in China.</title>
        <authorList>
            <person name="Lu H."/>
        </authorList>
    </citation>
    <scope>NUCLEOTIDE SEQUENCE [LARGE SCALE GENOMIC DNA]</scope>
    <source>
        <strain evidence="7 8">FT135W</strain>
    </source>
</reference>
<comment type="similarity">
    <text evidence="1">In the C-terminal section; belongs to the class-I pyridoxal-phosphate-dependent aminotransferase family.</text>
</comment>
<dbReference type="PANTHER" id="PTHR46577:SF1">
    <property type="entry name" value="HTH-TYPE TRANSCRIPTIONAL REGULATORY PROTEIN GABR"/>
    <property type="match status" value="1"/>
</dbReference>
<keyword evidence="4" id="KW-0238">DNA-binding</keyword>
<keyword evidence="2" id="KW-0663">Pyridoxal phosphate</keyword>
<keyword evidence="7" id="KW-0032">Aminotransferase</keyword>
<comment type="caution">
    <text evidence="7">The sequence shown here is derived from an EMBL/GenBank/DDBJ whole genome shotgun (WGS) entry which is preliminary data.</text>
</comment>
<evidence type="ECO:0000256" key="5">
    <source>
        <dbReference type="ARBA" id="ARBA00023163"/>
    </source>
</evidence>
<evidence type="ECO:0000313" key="8">
    <source>
        <dbReference type="Proteomes" id="UP000479335"/>
    </source>
</evidence>